<proteinExistence type="predicted"/>
<dbReference type="EMBL" id="WHUV01000008">
    <property type="protein sequence ID" value="MQA57654.1"/>
    <property type="molecule type" value="Genomic_DNA"/>
</dbReference>
<organism evidence="1 2">
    <name type="scientific">Pseudomonas piscis</name>
    <dbReference type="NCBI Taxonomy" id="2614538"/>
    <lineage>
        <taxon>Bacteria</taxon>
        <taxon>Pseudomonadati</taxon>
        <taxon>Pseudomonadota</taxon>
        <taxon>Gammaproteobacteria</taxon>
        <taxon>Pseudomonadales</taxon>
        <taxon>Pseudomonadaceae</taxon>
        <taxon>Pseudomonas</taxon>
    </lineage>
</organism>
<protein>
    <submittedName>
        <fullName evidence="1">Uncharacterized protein</fullName>
    </submittedName>
</protein>
<dbReference type="RefSeq" id="WP_152899723.1">
    <property type="nucleotide sequence ID" value="NZ_WHUV01000008.1"/>
</dbReference>
<dbReference type="AlphaFoldDB" id="A0A7X1PSF7"/>
<reference evidence="1 2" key="1">
    <citation type="submission" date="2019-10" db="EMBL/GenBank/DDBJ databases">
        <title>Pseudomonas dajingensis sp. nov., isolated from the profound head ulcers of farmed Murray cod (Maccullochella peelii peelii).</title>
        <authorList>
            <person name="Liu Y."/>
        </authorList>
    </citation>
    <scope>NUCLEOTIDE SEQUENCE [LARGE SCALE GENOMIC DNA]</scope>
    <source>
        <strain evidence="1 2">MC042</strain>
    </source>
</reference>
<gene>
    <name evidence="1" type="ORF">GDH07_30475</name>
</gene>
<name>A0A7X1PSF7_9PSED</name>
<accession>A0A7X1PSF7</accession>
<evidence type="ECO:0000313" key="1">
    <source>
        <dbReference type="EMBL" id="MQA57654.1"/>
    </source>
</evidence>
<dbReference type="Proteomes" id="UP000486534">
    <property type="component" value="Unassembled WGS sequence"/>
</dbReference>
<comment type="caution">
    <text evidence="1">The sequence shown here is derived from an EMBL/GenBank/DDBJ whole genome shotgun (WGS) entry which is preliminary data.</text>
</comment>
<evidence type="ECO:0000313" key="2">
    <source>
        <dbReference type="Proteomes" id="UP000486534"/>
    </source>
</evidence>
<sequence length="84" mass="9087">MISSPRSASLIGGEAIDLIHSSREHITWLTALLNAVSADVTYGKGHNVKALTGLGQYLGDDWANYLDCQTTELQEKLDALEGNQ</sequence>